<feature type="region of interest" description="Disordered" evidence="2">
    <location>
        <begin position="237"/>
        <end position="292"/>
    </location>
</feature>
<feature type="region of interest" description="Disordered" evidence="2">
    <location>
        <begin position="406"/>
        <end position="485"/>
    </location>
</feature>
<feature type="compositionally biased region" description="Low complexity" evidence="2">
    <location>
        <begin position="1059"/>
        <end position="1070"/>
    </location>
</feature>
<keyword evidence="1" id="KW-0175">Coiled coil</keyword>
<feature type="compositionally biased region" description="Low complexity" evidence="2">
    <location>
        <begin position="61"/>
        <end position="72"/>
    </location>
</feature>
<feature type="region of interest" description="Disordered" evidence="2">
    <location>
        <begin position="499"/>
        <end position="560"/>
    </location>
</feature>
<name>A0A2M8KXS9_9BACT</name>
<feature type="compositionally biased region" description="Basic and acidic residues" evidence="2">
    <location>
        <begin position="265"/>
        <end position="276"/>
    </location>
</feature>
<feature type="compositionally biased region" description="Basic and acidic residues" evidence="2">
    <location>
        <begin position="320"/>
        <end position="330"/>
    </location>
</feature>
<feature type="region of interest" description="Disordered" evidence="2">
    <location>
        <begin position="139"/>
        <end position="169"/>
    </location>
</feature>
<feature type="compositionally biased region" description="Basic and acidic residues" evidence="2">
    <location>
        <begin position="445"/>
        <end position="473"/>
    </location>
</feature>
<evidence type="ECO:0000256" key="1">
    <source>
        <dbReference type="SAM" id="Coils"/>
    </source>
</evidence>
<feature type="compositionally biased region" description="Basic and acidic residues" evidence="2">
    <location>
        <begin position="139"/>
        <end position="156"/>
    </location>
</feature>
<comment type="caution">
    <text evidence="3">The sequence shown here is derived from an EMBL/GenBank/DDBJ whole genome shotgun (WGS) entry which is preliminary data.</text>
</comment>
<evidence type="ECO:0000313" key="3">
    <source>
        <dbReference type="EMBL" id="PJE64736.1"/>
    </source>
</evidence>
<dbReference type="Proteomes" id="UP000229098">
    <property type="component" value="Unassembled WGS sequence"/>
</dbReference>
<accession>A0A2M8KXS9</accession>
<evidence type="ECO:0000313" key="4">
    <source>
        <dbReference type="Proteomes" id="UP000229098"/>
    </source>
</evidence>
<sequence>MEKKRKSFIDGRDALNILREAFTSRDKKTPPFSGHIAELQKSLHGPEAHTVAIDTEKSSDTLNETPPLTTNLGDVFKRAKQKAESNASSSTETNPSLKNGELPPEKTPGENATLHNAAARILRGETPLPHEQEVLENELEKAGINEEVKTEKELSPEKNSPGISDKERNEYVDRLLTRMRNGTGKGYGQGQGAGPGYEETWLRGWMAEQMAEHANSPSIQEEIRAIGERALALEKEKKNADDAPKMPPAPIPETDSKEVVTLADHSPDTEEDKKETGNNLPETILITPENIPVPEENALAIVQDTHPKSDAVSEQVDTPMEEHPPVKEGLKKTEQVALFIQKYDALLEALETKRPTAEEQLERLARGIAQRTQFNVREIEQRLADAEDDGDKVMYEKAIELIKEEITPDEESFAQEHVNASEKKEEDIPENIPVPEENALASIAKKTEHPPEQQEEYSPIKKEDLPEKPLREEKEEEEKEKEEEKIARLGVAWKALNEQVEEERKKQEDAEKKRRTDTTKREQPLDPNDLPSEKKEQTDTPNTENITAHREQPMSHITPRVEQVFKTSGIPLEHIREIPGYEKLSEGQLILLCRNIQEMTVGFVHREAHTQFEQDANTSDATKWLSEKMESFIDTKAKKYPWMEQLYKGLAIGSTFTHFLGNAWHRATEDVQLEKRREHALMNKELFFNDPTTKNHIRILADRLQEGPDVIIHGKNIELHYLSENIMDPYWEKLPAHDRIKAKAILTSFNKSVWKFQETPFAKDKEHKKEKAFVKNRDKLLAVINNPDFSAYMTRIEGVAREQKFLRSNEDAAKYLACVEDKSALWAAYGKMALERGTSVVLGRTVRAGINGLTGFIAYPLAGAAGAAVAGVGVHGLLRRGRVRREETIKREQGVTNALRPYMNASNLSRRFETLLSRTETTTDKKSRERNLLFLERLVHATEGRAEEGLITYGEKEKAGSVEVNRYELGMHIAKARVLLAQEHLDKEKSSLYQKRINALSKGWEKKLKKKEHDAIVDRVKYAAMYNAVFSVAGAALSDTYETFVKLNGNIVDTPELAAPRAPASPRFSSTNSDMSPEELITKPPPLPANTSPDDSYRYNPEGKRDPFSVPETVHKAMTEIPATEEDAREIVQKTHMSVVREGENVWRATRRFIESDTLTNKEWAEAWGNSPDIHDKDLVYAGTAVEYDAGEKKFIVSRHLAEKEPTSYAALGEKPPTPSETSSHEAVIAAQKEGAAILKSPIEESSVSFKDAITHPKKFADTFRGENLYVQDAVIGNIQRRVSDLRSLGESLYQEEISQGDDLMSKLLSNASYQENQKQWLRLQSIWEKDLTLKKEAFHALMEWRVEDFRSMKHALTEGRTEGGAIGKILYNQIMKTGDGILKLLEGIDKRIPRNIPEGTTLSDALRRTV</sequence>
<feature type="region of interest" description="Disordered" evidence="2">
    <location>
        <begin position="1059"/>
        <end position="1095"/>
    </location>
</feature>
<evidence type="ECO:0000256" key="2">
    <source>
        <dbReference type="SAM" id="MobiDB-lite"/>
    </source>
</evidence>
<organism evidence="3 4">
    <name type="scientific">Candidatus Ryanbacteria bacterium CG10_big_fil_rev_8_21_14_0_10_43_42</name>
    <dbReference type="NCBI Taxonomy" id="1974864"/>
    <lineage>
        <taxon>Bacteria</taxon>
        <taxon>Candidatus Ryaniibacteriota</taxon>
    </lineage>
</organism>
<feature type="region of interest" description="Disordered" evidence="2">
    <location>
        <begin position="23"/>
        <end position="115"/>
    </location>
</feature>
<gene>
    <name evidence="3" type="ORF">COU90_00500</name>
</gene>
<feature type="compositionally biased region" description="Basic and acidic residues" evidence="2">
    <location>
        <begin position="502"/>
        <end position="524"/>
    </location>
</feature>
<dbReference type="EMBL" id="PFEF01000003">
    <property type="protein sequence ID" value="PJE64736.1"/>
    <property type="molecule type" value="Genomic_DNA"/>
</dbReference>
<proteinExistence type="predicted"/>
<feature type="region of interest" description="Disordered" evidence="2">
    <location>
        <begin position="306"/>
        <end position="330"/>
    </location>
</feature>
<reference evidence="4" key="1">
    <citation type="submission" date="2017-09" db="EMBL/GenBank/DDBJ databases">
        <title>Depth-based differentiation of microbial function through sediment-hosted aquifers and enrichment of novel symbionts in the deep terrestrial subsurface.</title>
        <authorList>
            <person name="Probst A.J."/>
            <person name="Ladd B."/>
            <person name="Jarett J.K."/>
            <person name="Geller-Mcgrath D.E."/>
            <person name="Sieber C.M.K."/>
            <person name="Emerson J.B."/>
            <person name="Anantharaman K."/>
            <person name="Thomas B.C."/>
            <person name="Malmstrom R."/>
            <person name="Stieglmeier M."/>
            <person name="Klingl A."/>
            <person name="Woyke T."/>
            <person name="Ryan C.M."/>
            <person name="Banfield J.F."/>
        </authorList>
    </citation>
    <scope>NUCLEOTIDE SEQUENCE [LARGE SCALE GENOMIC DNA]</scope>
</reference>
<feature type="compositionally biased region" description="Polar residues" evidence="2">
    <location>
        <begin position="84"/>
        <end position="97"/>
    </location>
</feature>
<protein>
    <submittedName>
        <fullName evidence="3">Uncharacterized protein</fullName>
    </submittedName>
</protein>
<feature type="coiled-coil region" evidence="1">
    <location>
        <begin position="340"/>
        <end position="389"/>
    </location>
</feature>